<keyword evidence="1" id="KW-0472">Membrane</keyword>
<gene>
    <name evidence="3" type="ORF">METZ01_LOCUS120966</name>
</gene>
<keyword evidence="1" id="KW-1133">Transmembrane helix</keyword>
<dbReference type="CDD" id="cd07302">
    <property type="entry name" value="CHD"/>
    <property type="match status" value="1"/>
</dbReference>
<evidence type="ECO:0000313" key="3">
    <source>
        <dbReference type="EMBL" id="SVA68112.1"/>
    </source>
</evidence>
<evidence type="ECO:0000256" key="1">
    <source>
        <dbReference type="SAM" id="Phobius"/>
    </source>
</evidence>
<organism evidence="3">
    <name type="scientific">marine metagenome</name>
    <dbReference type="NCBI Taxonomy" id="408172"/>
    <lineage>
        <taxon>unclassified sequences</taxon>
        <taxon>metagenomes</taxon>
        <taxon>ecological metagenomes</taxon>
    </lineage>
</organism>
<protein>
    <recommendedName>
        <fullName evidence="2">Guanylate cyclase domain-containing protein</fullName>
    </recommendedName>
</protein>
<proteinExistence type="predicted"/>
<name>A0A381XUG1_9ZZZZ</name>
<reference evidence="3" key="1">
    <citation type="submission" date="2018-05" db="EMBL/GenBank/DDBJ databases">
        <authorList>
            <person name="Lanie J.A."/>
            <person name="Ng W.-L."/>
            <person name="Kazmierczak K.M."/>
            <person name="Andrzejewski T.M."/>
            <person name="Davidsen T.M."/>
            <person name="Wayne K.J."/>
            <person name="Tettelin H."/>
            <person name="Glass J.I."/>
            <person name="Rusch D."/>
            <person name="Podicherti R."/>
            <person name="Tsui H.-C.T."/>
            <person name="Winkler M.E."/>
        </authorList>
    </citation>
    <scope>NUCLEOTIDE SEQUENCE</scope>
</reference>
<dbReference type="InterPro" id="IPR029787">
    <property type="entry name" value="Nucleotide_cyclase"/>
</dbReference>
<dbReference type="InterPro" id="IPR001054">
    <property type="entry name" value="A/G_cyclase"/>
</dbReference>
<dbReference type="EMBL" id="UINC01016344">
    <property type="protein sequence ID" value="SVA68112.1"/>
    <property type="molecule type" value="Genomic_DNA"/>
</dbReference>
<dbReference type="Gene3D" id="3.30.70.1230">
    <property type="entry name" value="Nucleotide cyclase"/>
    <property type="match status" value="1"/>
</dbReference>
<dbReference type="GO" id="GO:0035556">
    <property type="term" value="P:intracellular signal transduction"/>
    <property type="evidence" value="ECO:0007669"/>
    <property type="project" value="InterPro"/>
</dbReference>
<dbReference type="InterPro" id="IPR050697">
    <property type="entry name" value="Adenylyl/Guanylyl_Cyclase_3/4"/>
</dbReference>
<dbReference type="SUPFAM" id="SSF55073">
    <property type="entry name" value="Nucleotide cyclase"/>
    <property type="match status" value="1"/>
</dbReference>
<feature type="transmembrane region" description="Helical" evidence="1">
    <location>
        <begin position="191"/>
        <end position="211"/>
    </location>
</feature>
<dbReference type="GO" id="GO:0006171">
    <property type="term" value="P:cAMP biosynthetic process"/>
    <property type="evidence" value="ECO:0007669"/>
    <property type="project" value="TreeGrafter"/>
</dbReference>
<dbReference type="PROSITE" id="PS50125">
    <property type="entry name" value="GUANYLATE_CYCLASE_2"/>
    <property type="match status" value="1"/>
</dbReference>
<feature type="domain" description="Guanylate cyclase" evidence="2">
    <location>
        <begin position="13"/>
        <end position="120"/>
    </location>
</feature>
<dbReference type="PANTHER" id="PTHR43081:SF19">
    <property type="entry name" value="PH-SENSITIVE ADENYLATE CYCLASE RV1264"/>
    <property type="match status" value="1"/>
</dbReference>
<sequence length="493" mass="55935">MPSPDTPTRKLAAIMFTDIAGYTELSARDEEGAFALIEKQREILKPIVSEFSGEWLKEMGDGLLLSFPSSKQAVNCAIKIQHTVKEIDELNLRIGSHQGDILEKDGDVFGDDVNVAARIEPISAIGGIAVSEKVVMDLMSSPEFTFKFLGLPELKGIKQRVKIFALSSHSIPLPNYNLSSLKGSDLKPKKLIQMISIFATLIISALIFYSYPYIMHLLGNDKYSSLKIDELIIKTEKKIDVASYLLALNHGIEKKLKDNGRIRLLEIQESKIIFPFKTPRYLLLKSIIIDRDEIINVSFTLYSPDGSIFDEYEREFSDSKLKHVINTLIEVIPVWTLKTMATKGSIEASSISESNQYDYPIEYYELLALLSSHENNDIQNAIIKLEEIEIIDNSTWIDLMTAEAYTIGYINNNATSYLNMAKDKLNTNDFTDPVDIGYEWYIKSLINYSNDNIEQALISVKKSIKADKTEKRYREFHHKIRSIKLNRMASNDS</sequence>
<dbReference type="Pfam" id="PF00211">
    <property type="entry name" value="Guanylate_cyc"/>
    <property type="match status" value="1"/>
</dbReference>
<accession>A0A381XUG1</accession>
<dbReference type="AlphaFoldDB" id="A0A381XUG1"/>
<dbReference type="PANTHER" id="PTHR43081">
    <property type="entry name" value="ADENYLATE CYCLASE, TERMINAL-DIFFERENTIATION SPECIFIC-RELATED"/>
    <property type="match status" value="1"/>
</dbReference>
<evidence type="ECO:0000259" key="2">
    <source>
        <dbReference type="PROSITE" id="PS50125"/>
    </source>
</evidence>
<keyword evidence="1" id="KW-0812">Transmembrane</keyword>